<keyword evidence="3" id="KW-1185">Reference proteome</keyword>
<evidence type="ECO:0000256" key="1">
    <source>
        <dbReference type="SAM" id="MobiDB-lite"/>
    </source>
</evidence>
<accession>A0A1W0XCP3</accession>
<evidence type="ECO:0000313" key="2">
    <source>
        <dbReference type="EMBL" id="OQV25178.1"/>
    </source>
</evidence>
<dbReference type="OrthoDB" id="10566998at2759"/>
<gene>
    <name evidence="2" type="ORF">BV898_00867</name>
</gene>
<feature type="region of interest" description="Disordered" evidence="1">
    <location>
        <begin position="327"/>
        <end position="395"/>
    </location>
</feature>
<feature type="compositionally biased region" description="Polar residues" evidence="1">
    <location>
        <begin position="8"/>
        <end position="20"/>
    </location>
</feature>
<feature type="compositionally biased region" description="Polar residues" evidence="1">
    <location>
        <begin position="284"/>
        <end position="308"/>
    </location>
</feature>
<organism evidence="2 3">
    <name type="scientific">Hypsibius exemplaris</name>
    <name type="common">Freshwater tardigrade</name>
    <dbReference type="NCBI Taxonomy" id="2072580"/>
    <lineage>
        <taxon>Eukaryota</taxon>
        <taxon>Metazoa</taxon>
        <taxon>Ecdysozoa</taxon>
        <taxon>Tardigrada</taxon>
        <taxon>Eutardigrada</taxon>
        <taxon>Parachela</taxon>
        <taxon>Hypsibioidea</taxon>
        <taxon>Hypsibiidae</taxon>
        <taxon>Hypsibius</taxon>
    </lineage>
</organism>
<evidence type="ECO:0000313" key="3">
    <source>
        <dbReference type="Proteomes" id="UP000192578"/>
    </source>
</evidence>
<feature type="region of interest" description="Disordered" evidence="1">
    <location>
        <begin position="72"/>
        <end position="166"/>
    </location>
</feature>
<dbReference type="Proteomes" id="UP000192578">
    <property type="component" value="Unassembled WGS sequence"/>
</dbReference>
<proteinExistence type="predicted"/>
<reference evidence="3" key="1">
    <citation type="submission" date="2017-01" db="EMBL/GenBank/DDBJ databases">
        <title>Comparative genomics of anhydrobiosis in the tardigrade Hypsibius dujardini.</title>
        <authorList>
            <person name="Yoshida Y."/>
            <person name="Koutsovoulos G."/>
            <person name="Laetsch D."/>
            <person name="Stevens L."/>
            <person name="Kumar S."/>
            <person name="Horikawa D."/>
            <person name="Ishino K."/>
            <person name="Komine S."/>
            <person name="Tomita M."/>
            <person name="Blaxter M."/>
            <person name="Arakawa K."/>
        </authorList>
    </citation>
    <scope>NUCLEOTIDE SEQUENCE [LARGE SCALE GENOMIC DNA]</scope>
    <source>
        <strain evidence="3">Z151</strain>
    </source>
</reference>
<dbReference type="AlphaFoldDB" id="A0A1W0XCP3"/>
<sequence>MHIYREISSAQVKSPSNSPPLTKHLPAVPTRTSSLHMSDKSRAKVPVDLYERYLKSAYNPSLDPWVSSISLPGATSTSPPKDKSSRVFNDLAPRDNSSKSSGGGASRLLLEPSTTQQSRELPSQPSKTSRGFGDFYGGTLRDSLRRLSGRSRSPNHKTAVATNGGGSVIRVNIPESLVADQPRPPSYSVRARSNSFKENNNGWINVAPELSVKPASNTLQPLINVTIVHGGPQSPEPDYHNLLHPEKISGNGSLTVHSPGNQFATFSRATGASRNGGYRGSFREPTTTGSSTGRYMTTPELYTSSSNLPLAGSVPLEKSSRLSSLLANTKRSTSLSRAASQNLGNGGGAHSHSPSHHPRRPSPELKPVLKKRPQSQSGADRKKSVTFSDYTLVYT</sequence>
<feature type="region of interest" description="Disordered" evidence="1">
    <location>
        <begin position="1"/>
        <end position="42"/>
    </location>
</feature>
<feature type="compositionally biased region" description="Polar residues" evidence="1">
    <location>
        <begin position="112"/>
        <end position="129"/>
    </location>
</feature>
<dbReference type="EMBL" id="MTYJ01000003">
    <property type="protein sequence ID" value="OQV25178.1"/>
    <property type="molecule type" value="Genomic_DNA"/>
</dbReference>
<feature type="region of interest" description="Disordered" evidence="1">
    <location>
        <begin position="268"/>
        <end position="310"/>
    </location>
</feature>
<feature type="compositionally biased region" description="Polar residues" evidence="1">
    <location>
        <begin position="327"/>
        <end position="343"/>
    </location>
</feature>
<name>A0A1W0XCP3_HYPEX</name>
<feature type="compositionally biased region" description="Polar residues" evidence="1">
    <location>
        <begin position="385"/>
        <end position="395"/>
    </location>
</feature>
<comment type="caution">
    <text evidence="2">The sequence shown here is derived from an EMBL/GenBank/DDBJ whole genome shotgun (WGS) entry which is preliminary data.</text>
</comment>
<protein>
    <submittedName>
        <fullName evidence="2">Uncharacterized protein</fullName>
    </submittedName>
</protein>